<accession>A0A7X1ZFC6</accession>
<keyword evidence="3" id="KW-1003">Cell membrane</keyword>
<dbReference type="Proteomes" id="UP000434582">
    <property type="component" value="Unassembled WGS sequence"/>
</dbReference>
<comment type="subcellular location">
    <subcellularLocation>
        <location evidence="1">Membrane</location>
        <topology evidence="1">Multi-pass membrane protein</topology>
    </subcellularLocation>
</comment>
<dbReference type="GO" id="GO:0055085">
    <property type="term" value="P:transmembrane transport"/>
    <property type="evidence" value="ECO:0007669"/>
    <property type="project" value="InterPro"/>
</dbReference>
<dbReference type="GO" id="GO:0016020">
    <property type="term" value="C:membrane"/>
    <property type="evidence" value="ECO:0007669"/>
    <property type="project" value="UniProtKB-SubCell"/>
</dbReference>
<feature type="transmembrane region" description="Helical" evidence="7">
    <location>
        <begin position="149"/>
        <end position="168"/>
    </location>
</feature>
<sequence>MFSAIFSVVAPVVLIAGIGTLWARRGWPFDTQMVAALSTNLGVPCLVLDVLTRVELDSATLGGMALAAAMGLGFCAVMGVAILRATRQPLPPYLPALVFGNSGNMGLPLCLFAFGEPGLALAIAFFVVSAVLNFTAGVAIASGRLSLRTLLRTPVIWAVLVAVALRATDTPLPGFVANTVELLGGMTIPLMLLALGVALARLRPGGLGRAALLSALRLALGWSGGLLVVWLLGLEGMVRGIVLIEMAMPVAVFNYLFAQRFGNRPEEVAGMVLVSTLATMALLPVLLWLAWGGAPPPGVAGATG</sequence>
<feature type="transmembrane region" description="Helical" evidence="7">
    <location>
        <begin position="212"/>
        <end position="232"/>
    </location>
</feature>
<evidence type="ECO:0000256" key="7">
    <source>
        <dbReference type="SAM" id="Phobius"/>
    </source>
</evidence>
<feature type="transmembrane region" description="Helical" evidence="7">
    <location>
        <begin position="120"/>
        <end position="142"/>
    </location>
</feature>
<feature type="transmembrane region" description="Helical" evidence="7">
    <location>
        <begin position="238"/>
        <end position="257"/>
    </location>
</feature>
<evidence type="ECO:0000256" key="5">
    <source>
        <dbReference type="ARBA" id="ARBA00022989"/>
    </source>
</evidence>
<keyword evidence="9" id="KW-1185">Reference proteome</keyword>
<dbReference type="InterPro" id="IPR004776">
    <property type="entry name" value="Mem_transp_PIN-like"/>
</dbReference>
<evidence type="ECO:0000256" key="4">
    <source>
        <dbReference type="ARBA" id="ARBA00022692"/>
    </source>
</evidence>
<evidence type="ECO:0000256" key="6">
    <source>
        <dbReference type="ARBA" id="ARBA00023136"/>
    </source>
</evidence>
<dbReference type="AlphaFoldDB" id="A0A7X1ZFC6"/>
<gene>
    <name evidence="8" type="ORF">GHC57_06725</name>
</gene>
<dbReference type="PANTHER" id="PTHR36838:SF1">
    <property type="entry name" value="SLR1864 PROTEIN"/>
    <property type="match status" value="1"/>
</dbReference>
<dbReference type="OrthoDB" id="3238001at2"/>
<dbReference type="PANTHER" id="PTHR36838">
    <property type="entry name" value="AUXIN EFFLUX CARRIER FAMILY PROTEIN"/>
    <property type="match status" value="1"/>
</dbReference>
<dbReference type="EMBL" id="WIVE01000014">
    <property type="protein sequence ID" value="MQX36210.1"/>
    <property type="molecule type" value="Genomic_DNA"/>
</dbReference>
<evidence type="ECO:0000313" key="9">
    <source>
        <dbReference type="Proteomes" id="UP000434582"/>
    </source>
</evidence>
<feature type="transmembrane region" description="Helical" evidence="7">
    <location>
        <begin position="94"/>
        <end position="114"/>
    </location>
</feature>
<comment type="caution">
    <text evidence="8">The sequence shown here is derived from an EMBL/GenBank/DDBJ whole genome shotgun (WGS) entry which is preliminary data.</text>
</comment>
<reference evidence="8 9" key="1">
    <citation type="submission" date="2019-10" db="EMBL/GenBank/DDBJ databases">
        <title>Draft whole-genome sequence of the purple nonsulfur photosynthetic bacterium Roseospira navarrensis DSM 15114.</title>
        <authorList>
            <person name="Kyndt J.A."/>
            <person name="Meyer T.E."/>
        </authorList>
    </citation>
    <scope>NUCLEOTIDE SEQUENCE [LARGE SCALE GENOMIC DNA]</scope>
    <source>
        <strain evidence="8 9">DSM 15114</strain>
    </source>
</reference>
<dbReference type="RefSeq" id="WP_153342471.1">
    <property type="nucleotide sequence ID" value="NZ_WIVE01000014.1"/>
</dbReference>
<keyword evidence="4 7" id="KW-0812">Transmembrane</keyword>
<protein>
    <submittedName>
        <fullName evidence="8">AEC family transporter</fullName>
    </submittedName>
</protein>
<evidence type="ECO:0000256" key="1">
    <source>
        <dbReference type="ARBA" id="ARBA00004141"/>
    </source>
</evidence>
<evidence type="ECO:0000313" key="8">
    <source>
        <dbReference type="EMBL" id="MQX36210.1"/>
    </source>
</evidence>
<dbReference type="Pfam" id="PF03547">
    <property type="entry name" value="Mem_trans"/>
    <property type="match status" value="1"/>
</dbReference>
<name>A0A7X1ZFC6_9PROT</name>
<feature type="transmembrane region" description="Helical" evidence="7">
    <location>
        <begin position="269"/>
        <end position="291"/>
    </location>
</feature>
<proteinExistence type="predicted"/>
<evidence type="ECO:0000256" key="2">
    <source>
        <dbReference type="ARBA" id="ARBA00022448"/>
    </source>
</evidence>
<keyword evidence="5 7" id="KW-1133">Transmembrane helix</keyword>
<feature type="transmembrane region" description="Helical" evidence="7">
    <location>
        <begin position="180"/>
        <end position="200"/>
    </location>
</feature>
<evidence type="ECO:0000256" key="3">
    <source>
        <dbReference type="ARBA" id="ARBA00022475"/>
    </source>
</evidence>
<keyword evidence="2" id="KW-0813">Transport</keyword>
<feature type="transmembrane region" description="Helical" evidence="7">
    <location>
        <begin position="61"/>
        <end position="82"/>
    </location>
</feature>
<keyword evidence="6 7" id="KW-0472">Membrane</keyword>
<organism evidence="8 9">
    <name type="scientific">Roseospira navarrensis</name>
    <dbReference type="NCBI Taxonomy" id="140058"/>
    <lineage>
        <taxon>Bacteria</taxon>
        <taxon>Pseudomonadati</taxon>
        <taxon>Pseudomonadota</taxon>
        <taxon>Alphaproteobacteria</taxon>
        <taxon>Rhodospirillales</taxon>
        <taxon>Rhodospirillaceae</taxon>
        <taxon>Roseospira</taxon>
    </lineage>
</organism>